<dbReference type="Gramene" id="OIT08405">
    <property type="protein sequence ID" value="OIT08405"/>
    <property type="gene ID" value="A4A49_23324"/>
</dbReference>
<comment type="caution">
    <text evidence="2">The sequence shown here is derived from an EMBL/GenBank/DDBJ whole genome shotgun (WGS) entry which is preliminary data.</text>
</comment>
<evidence type="ECO:0000313" key="2">
    <source>
        <dbReference type="EMBL" id="OIT08405.1"/>
    </source>
</evidence>
<name>A0A1J6IT67_NICAT</name>
<evidence type="ECO:0000256" key="1">
    <source>
        <dbReference type="SAM" id="Phobius"/>
    </source>
</evidence>
<accession>A0A1J6IT67</accession>
<dbReference type="AlphaFoldDB" id="A0A1J6IT67"/>
<keyword evidence="1" id="KW-0472">Membrane</keyword>
<dbReference type="EMBL" id="MJEQ01037183">
    <property type="protein sequence ID" value="OIT08405.1"/>
    <property type="molecule type" value="Genomic_DNA"/>
</dbReference>
<keyword evidence="1" id="KW-0812">Transmembrane</keyword>
<evidence type="ECO:0000313" key="3">
    <source>
        <dbReference type="Proteomes" id="UP000187609"/>
    </source>
</evidence>
<gene>
    <name evidence="2" type="ORF">A4A49_23324</name>
</gene>
<keyword evidence="3" id="KW-1185">Reference proteome</keyword>
<proteinExistence type="predicted"/>
<protein>
    <submittedName>
        <fullName evidence="2">Uncharacterized protein</fullName>
    </submittedName>
</protein>
<sequence>MIDASKVATHRFDNSRIIPSIKFHLSIQLNYEAHSHFINIYGFDHQFIVSKLHMGQGHDWLQSGYLNFHFLTLVLSYMDNYSFIVLKYIDMR</sequence>
<keyword evidence="1" id="KW-1133">Transmembrane helix</keyword>
<organism evidence="2 3">
    <name type="scientific">Nicotiana attenuata</name>
    <name type="common">Coyote tobacco</name>
    <dbReference type="NCBI Taxonomy" id="49451"/>
    <lineage>
        <taxon>Eukaryota</taxon>
        <taxon>Viridiplantae</taxon>
        <taxon>Streptophyta</taxon>
        <taxon>Embryophyta</taxon>
        <taxon>Tracheophyta</taxon>
        <taxon>Spermatophyta</taxon>
        <taxon>Magnoliopsida</taxon>
        <taxon>eudicotyledons</taxon>
        <taxon>Gunneridae</taxon>
        <taxon>Pentapetalae</taxon>
        <taxon>asterids</taxon>
        <taxon>lamiids</taxon>
        <taxon>Solanales</taxon>
        <taxon>Solanaceae</taxon>
        <taxon>Nicotianoideae</taxon>
        <taxon>Nicotianeae</taxon>
        <taxon>Nicotiana</taxon>
    </lineage>
</organism>
<dbReference type="Proteomes" id="UP000187609">
    <property type="component" value="Unassembled WGS sequence"/>
</dbReference>
<reference evidence="2" key="1">
    <citation type="submission" date="2016-11" db="EMBL/GenBank/DDBJ databases">
        <title>The genome of Nicotiana attenuata.</title>
        <authorList>
            <person name="Xu S."/>
            <person name="Brockmoeller T."/>
            <person name="Gaquerel E."/>
            <person name="Navarro A."/>
            <person name="Kuhl H."/>
            <person name="Gase K."/>
            <person name="Ling Z."/>
            <person name="Zhou W."/>
            <person name="Kreitzer C."/>
            <person name="Stanke M."/>
            <person name="Tang H."/>
            <person name="Lyons E."/>
            <person name="Pandey P."/>
            <person name="Pandey S.P."/>
            <person name="Timmermann B."/>
            <person name="Baldwin I.T."/>
        </authorList>
    </citation>
    <scope>NUCLEOTIDE SEQUENCE [LARGE SCALE GENOMIC DNA]</scope>
    <source>
        <strain evidence="2">UT</strain>
    </source>
</reference>
<feature type="transmembrane region" description="Helical" evidence="1">
    <location>
        <begin position="68"/>
        <end position="89"/>
    </location>
</feature>